<evidence type="ECO:0000256" key="2">
    <source>
        <dbReference type="SAM" id="SignalP"/>
    </source>
</evidence>
<evidence type="ECO:0000313" key="3">
    <source>
        <dbReference type="EMBL" id="KAA0719932.1"/>
    </source>
</evidence>
<sequence>MMGRFGKKGRYTCVGFLAVLVLLLPNALARGCYSPLAITDLAHRFRNGCHRLCIIHIFTCRCGYIHSPWPQRGISIEPQPREGQADAEGPAHLYTYIFEPTHTHMLSARSGAAQIRLSKQSCPTSSSLSAMGSSCGDLVFSFLPRSKSTDRASQHGPISIKLNFPGQAETG</sequence>
<feature type="signal peptide" evidence="2">
    <location>
        <begin position="1"/>
        <end position="29"/>
    </location>
</feature>
<feature type="chain" id="PRO_5022800798" description="Secreted protein" evidence="2">
    <location>
        <begin position="30"/>
        <end position="171"/>
    </location>
</feature>
<comment type="caution">
    <text evidence="3">The sequence shown here is derived from an EMBL/GenBank/DDBJ whole genome shotgun (WGS) entry which is preliminary data.</text>
</comment>
<organism evidence="3 4">
    <name type="scientific">Triplophysa tibetana</name>
    <dbReference type="NCBI Taxonomy" id="1572043"/>
    <lineage>
        <taxon>Eukaryota</taxon>
        <taxon>Metazoa</taxon>
        <taxon>Chordata</taxon>
        <taxon>Craniata</taxon>
        <taxon>Vertebrata</taxon>
        <taxon>Euteleostomi</taxon>
        <taxon>Actinopterygii</taxon>
        <taxon>Neopterygii</taxon>
        <taxon>Teleostei</taxon>
        <taxon>Ostariophysi</taxon>
        <taxon>Cypriniformes</taxon>
        <taxon>Nemacheilidae</taxon>
        <taxon>Triplophysa</taxon>
    </lineage>
</organism>
<proteinExistence type="predicted"/>
<evidence type="ECO:0008006" key="5">
    <source>
        <dbReference type="Google" id="ProtNLM"/>
    </source>
</evidence>
<accession>A0A5A9PDP2</accession>
<dbReference type="Proteomes" id="UP000324632">
    <property type="component" value="Chromosome 6"/>
</dbReference>
<dbReference type="EMBL" id="SOYY01000006">
    <property type="protein sequence ID" value="KAA0719932.1"/>
    <property type="molecule type" value="Genomic_DNA"/>
</dbReference>
<dbReference type="AlphaFoldDB" id="A0A5A9PDP2"/>
<protein>
    <recommendedName>
        <fullName evidence="5">Secreted protein</fullName>
    </recommendedName>
</protein>
<reference evidence="3 4" key="1">
    <citation type="journal article" date="2019" name="Mol. Ecol. Resour.">
        <title>Chromosome-level genome assembly of Triplophysa tibetana, a fish adapted to the harsh high-altitude environment of the Tibetan Plateau.</title>
        <authorList>
            <person name="Yang X."/>
            <person name="Liu H."/>
            <person name="Ma Z."/>
            <person name="Zou Y."/>
            <person name="Zou M."/>
            <person name="Mao Y."/>
            <person name="Li X."/>
            <person name="Wang H."/>
            <person name="Chen T."/>
            <person name="Wang W."/>
            <person name="Yang R."/>
        </authorList>
    </citation>
    <scope>NUCLEOTIDE SEQUENCE [LARGE SCALE GENOMIC DNA]</scope>
    <source>
        <strain evidence="3">TTIB1903HZAU</strain>
        <tissue evidence="3">Muscle</tissue>
    </source>
</reference>
<gene>
    <name evidence="3" type="ORF">E1301_Tti019905</name>
</gene>
<feature type="region of interest" description="Disordered" evidence="1">
    <location>
        <begin position="149"/>
        <end position="171"/>
    </location>
</feature>
<name>A0A5A9PDP2_9TELE</name>
<keyword evidence="4" id="KW-1185">Reference proteome</keyword>
<keyword evidence="2" id="KW-0732">Signal</keyword>
<evidence type="ECO:0000313" key="4">
    <source>
        <dbReference type="Proteomes" id="UP000324632"/>
    </source>
</evidence>
<evidence type="ECO:0000256" key="1">
    <source>
        <dbReference type="SAM" id="MobiDB-lite"/>
    </source>
</evidence>